<proteinExistence type="predicted"/>
<evidence type="ECO:0000313" key="3">
    <source>
        <dbReference type="Proteomes" id="UP000046067"/>
    </source>
</evidence>
<dbReference type="AlphaFoldDB" id="A0A655UIM4"/>
<organism evidence="2 3">
    <name type="scientific">Vibrio cholerae</name>
    <dbReference type="NCBI Taxonomy" id="666"/>
    <lineage>
        <taxon>Bacteria</taxon>
        <taxon>Pseudomonadati</taxon>
        <taxon>Pseudomonadota</taxon>
        <taxon>Gammaproteobacteria</taxon>
        <taxon>Vibrionales</taxon>
        <taxon>Vibrionaceae</taxon>
        <taxon>Vibrio</taxon>
    </lineage>
</organism>
<dbReference type="EMBL" id="CWQJ01000001">
    <property type="protein sequence ID" value="CSB51156.1"/>
    <property type="molecule type" value="Genomic_DNA"/>
</dbReference>
<feature type="compositionally biased region" description="Basic residues" evidence="1">
    <location>
        <begin position="17"/>
        <end position="38"/>
    </location>
</feature>
<reference evidence="2 3" key="1">
    <citation type="submission" date="2015-07" db="EMBL/GenBank/DDBJ databases">
        <authorList>
            <consortium name="Pathogen Informatics"/>
        </authorList>
    </citation>
    <scope>NUCLEOTIDE SEQUENCE [LARGE SCALE GENOMIC DNA]</scope>
    <source>
        <strain evidence="2 3">A325</strain>
    </source>
</reference>
<name>A0A655UIM4_VIBCL</name>
<protein>
    <submittedName>
        <fullName evidence="2">Uncharacterized protein</fullName>
    </submittedName>
</protein>
<accession>A0A655UIM4</accession>
<dbReference type="Proteomes" id="UP000046067">
    <property type="component" value="Unassembled WGS sequence"/>
</dbReference>
<sequence length="137" mass="15281">MADRYDEYPSASPRQTLHGHKKSCQNRSRIRVSPHHTSSHPPSPKSSCRLNRYRRCSPVLASVSPYLQCSGTLFWCRSKAMQFAALGSTRARICLQSGVSGCLDPCPTLGHSLAYRQYPIFQHASGSSHATWAPHRL</sequence>
<evidence type="ECO:0000313" key="2">
    <source>
        <dbReference type="EMBL" id="CSB51156.1"/>
    </source>
</evidence>
<feature type="region of interest" description="Disordered" evidence="1">
    <location>
        <begin position="1"/>
        <end position="49"/>
    </location>
</feature>
<gene>
    <name evidence="2" type="ORF">ERS013201_00075</name>
</gene>
<evidence type="ECO:0000256" key="1">
    <source>
        <dbReference type="SAM" id="MobiDB-lite"/>
    </source>
</evidence>